<dbReference type="Proteomes" id="UP000030748">
    <property type="component" value="Unassembled WGS sequence"/>
</dbReference>
<evidence type="ECO:0000256" key="5">
    <source>
        <dbReference type="ARBA" id="ARBA00023242"/>
    </source>
</evidence>
<dbReference type="STRING" id="4155.A0A022RHL8"/>
<dbReference type="SUPFAM" id="SSF47459">
    <property type="entry name" value="HLH, helix-loop-helix DNA-binding domain"/>
    <property type="match status" value="1"/>
</dbReference>
<feature type="domain" description="BHLH" evidence="7">
    <location>
        <begin position="252"/>
        <end position="302"/>
    </location>
</feature>
<feature type="region of interest" description="Disordered" evidence="6">
    <location>
        <begin position="57"/>
        <end position="83"/>
    </location>
</feature>
<keyword evidence="2" id="KW-0805">Transcription regulation</keyword>
<evidence type="ECO:0000313" key="8">
    <source>
        <dbReference type="EMBL" id="EYU39897.1"/>
    </source>
</evidence>
<dbReference type="FunFam" id="4.10.280.10:FF:000021">
    <property type="entry name" value="Transcription factor bHLH130 family"/>
    <property type="match status" value="1"/>
</dbReference>
<dbReference type="InterPro" id="IPR036638">
    <property type="entry name" value="HLH_DNA-bd_sf"/>
</dbReference>
<name>A0A022RHL8_ERYGU</name>
<protein>
    <recommendedName>
        <fullName evidence="7">BHLH domain-containing protein</fullName>
    </recommendedName>
</protein>
<evidence type="ECO:0000256" key="1">
    <source>
        <dbReference type="ARBA" id="ARBA00004123"/>
    </source>
</evidence>
<dbReference type="PANTHER" id="PTHR16223:SF125">
    <property type="entry name" value="OS08G0506700 PROTEIN"/>
    <property type="match status" value="1"/>
</dbReference>
<dbReference type="GO" id="GO:0046983">
    <property type="term" value="F:protein dimerization activity"/>
    <property type="evidence" value="ECO:0007669"/>
    <property type="project" value="InterPro"/>
</dbReference>
<dbReference type="PANTHER" id="PTHR16223">
    <property type="entry name" value="TRANSCRIPTION FACTOR BHLH83-RELATED"/>
    <property type="match status" value="1"/>
</dbReference>
<dbReference type="PROSITE" id="PS50888">
    <property type="entry name" value="BHLH"/>
    <property type="match status" value="1"/>
</dbReference>
<comment type="subcellular location">
    <subcellularLocation>
        <location evidence="1">Nucleus</location>
    </subcellularLocation>
</comment>
<dbReference type="GO" id="GO:0000981">
    <property type="term" value="F:DNA-binding transcription factor activity, RNA polymerase II-specific"/>
    <property type="evidence" value="ECO:0000318"/>
    <property type="project" value="GO_Central"/>
</dbReference>
<dbReference type="CDD" id="cd11393">
    <property type="entry name" value="bHLH_AtbHLH_like"/>
    <property type="match status" value="1"/>
</dbReference>
<dbReference type="AlphaFoldDB" id="A0A022RHL8"/>
<dbReference type="InterPro" id="IPR011598">
    <property type="entry name" value="bHLH_dom"/>
</dbReference>
<evidence type="ECO:0000313" key="9">
    <source>
        <dbReference type="Proteomes" id="UP000030748"/>
    </source>
</evidence>
<dbReference type="InterPro" id="IPR045843">
    <property type="entry name" value="IND-like"/>
</dbReference>
<keyword evidence="3" id="KW-0238">DNA-binding</keyword>
<feature type="compositionally biased region" description="Gly residues" evidence="6">
    <location>
        <begin position="69"/>
        <end position="83"/>
    </location>
</feature>
<organism evidence="8 9">
    <name type="scientific">Erythranthe guttata</name>
    <name type="common">Yellow monkey flower</name>
    <name type="synonym">Mimulus guttatus</name>
    <dbReference type="NCBI Taxonomy" id="4155"/>
    <lineage>
        <taxon>Eukaryota</taxon>
        <taxon>Viridiplantae</taxon>
        <taxon>Streptophyta</taxon>
        <taxon>Embryophyta</taxon>
        <taxon>Tracheophyta</taxon>
        <taxon>Spermatophyta</taxon>
        <taxon>Magnoliopsida</taxon>
        <taxon>eudicotyledons</taxon>
        <taxon>Gunneridae</taxon>
        <taxon>Pentapetalae</taxon>
        <taxon>asterids</taxon>
        <taxon>lamiids</taxon>
        <taxon>Lamiales</taxon>
        <taxon>Phrymaceae</taxon>
        <taxon>Erythranthe</taxon>
    </lineage>
</organism>
<dbReference type="GO" id="GO:0006357">
    <property type="term" value="P:regulation of transcription by RNA polymerase II"/>
    <property type="evidence" value="ECO:0000318"/>
    <property type="project" value="GO_Central"/>
</dbReference>
<dbReference type="eggNOG" id="ENOG502R5PU">
    <property type="taxonomic scope" value="Eukaryota"/>
</dbReference>
<evidence type="ECO:0000259" key="7">
    <source>
        <dbReference type="PROSITE" id="PS50888"/>
    </source>
</evidence>
<evidence type="ECO:0000256" key="2">
    <source>
        <dbReference type="ARBA" id="ARBA00023015"/>
    </source>
</evidence>
<sequence>MESQNNSGLLRFRSAPTSFLADLAEKSAHVMDINIDDNNSCNKGVSGNYTRFPAAMNSQLPPQYPRHQSGGGGGGGELGSLSVGGGGGGGGFGLVRQNSSPAGLLSQNGYAGVRNHTNFPSVTPSSSPLGLLSRIKEVENEHGGPHSPHYTKVGNSGGDNLFSTTSGFPFASWNDSSYFAETNFTSGIKTEVDNDPKPIFITENEELIRNRPYSLSHHLSLPKTNSSEIANMEKLLMLQDSVPCKIRAKRGCATHPRSIAERVRRTRISERMRKLQELVPNMDKQTNTADMLDLAVDYIKSLQKQYKILGDSRANCKCSASQKVILNQTH</sequence>
<dbReference type="SMART" id="SM00353">
    <property type="entry name" value="HLH"/>
    <property type="match status" value="1"/>
</dbReference>
<evidence type="ECO:0000256" key="3">
    <source>
        <dbReference type="ARBA" id="ARBA00023125"/>
    </source>
</evidence>
<keyword evidence="5" id="KW-0539">Nucleus</keyword>
<dbReference type="EMBL" id="KI630437">
    <property type="protein sequence ID" value="EYU39897.1"/>
    <property type="molecule type" value="Genomic_DNA"/>
</dbReference>
<keyword evidence="4" id="KW-0804">Transcription</keyword>
<gene>
    <name evidence="8" type="ORF">MIMGU_mgv1a025138mg</name>
</gene>
<keyword evidence="9" id="KW-1185">Reference proteome</keyword>
<reference evidence="8 9" key="1">
    <citation type="journal article" date="2013" name="Proc. Natl. Acad. Sci. U.S.A.">
        <title>Fine-scale variation in meiotic recombination in Mimulus inferred from population shotgun sequencing.</title>
        <authorList>
            <person name="Hellsten U."/>
            <person name="Wright K.M."/>
            <person name="Jenkins J."/>
            <person name="Shu S."/>
            <person name="Yuan Y."/>
            <person name="Wessler S.R."/>
            <person name="Schmutz J."/>
            <person name="Willis J.H."/>
            <person name="Rokhsar D.S."/>
        </authorList>
    </citation>
    <scope>NUCLEOTIDE SEQUENCE [LARGE SCALE GENOMIC DNA]</scope>
    <source>
        <strain evidence="9">cv. DUN x IM62</strain>
    </source>
</reference>
<evidence type="ECO:0000256" key="4">
    <source>
        <dbReference type="ARBA" id="ARBA00023163"/>
    </source>
</evidence>
<dbReference type="Pfam" id="PF00010">
    <property type="entry name" value="HLH"/>
    <property type="match status" value="1"/>
</dbReference>
<dbReference type="GO" id="GO:0005634">
    <property type="term" value="C:nucleus"/>
    <property type="evidence" value="ECO:0000318"/>
    <property type="project" value="GO_Central"/>
</dbReference>
<dbReference type="GO" id="GO:0000978">
    <property type="term" value="F:RNA polymerase II cis-regulatory region sequence-specific DNA binding"/>
    <property type="evidence" value="ECO:0000318"/>
    <property type="project" value="GO_Central"/>
</dbReference>
<accession>A0A022RHL8</accession>
<dbReference type="InterPro" id="IPR045239">
    <property type="entry name" value="bHLH95_bHLH"/>
</dbReference>
<dbReference type="Gene3D" id="4.10.280.10">
    <property type="entry name" value="Helix-loop-helix DNA-binding domain"/>
    <property type="match status" value="1"/>
</dbReference>
<evidence type="ECO:0000256" key="6">
    <source>
        <dbReference type="SAM" id="MobiDB-lite"/>
    </source>
</evidence>
<proteinExistence type="predicted"/>